<comment type="caution">
    <text evidence="2">The sequence shown here is derived from an EMBL/GenBank/DDBJ whole genome shotgun (WGS) entry which is preliminary data.</text>
</comment>
<feature type="compositionally biased region" description="Basic and acidic residues" evidence="1">
    <location>
        <begin position="321"/>
        <end position="331"/>
    </location>
</feature>
<dbReference type="EMBL" id="BRYB01004042">
    <property type="protein sequence ID" value="GMI24752.1"/>
    <property type="molecule type" value="Genomic_DNA"/>
</dbReference>
<feature type="region of interest" description="Disordered" evidence="1">
    <location>
        <begin position="84"/>
        <end position="151"/>
    </location>
</feature>
<feature type="compositionally biased region" description="Polar residues" evidence="1">
    <location>
        <begin position="697"/>
        <end position="714"/>
    </location>
</feature>
<accession>A0ABQ6MEB6</accession>
<sequence length="821" mass="87483">PSTPPNNRVKTATRKRSKNEIAVADAPAKKIVGMFPPRRNSLSQMPASLKEKLGENKYSVGGYAVKVEVPVGGGEETKAVEVAVPPAPDPGVTPLNTPAVALGKGGGAAGQRKKARQTDMGETKEKLKMLGEAAGEGPVEEPERRAARETDMGATAARLQALNVGEGPVEEPERKQARITDSGETAARLQALNVGEGPVEEPERKQARITDSGETAARLQALNVGEGPVEEPERKQARITDSGETAARLQALNVGEGPTEQPERRAARETDMGATAARLQALNVGEGPTEQPERRAARETDMGATAARLQALNVGEGPTEQAERRGARETDAGFTAAMIQTLEGAGPDEEPEPDTHGGRRPARQTDFGHTEKTMAMLSKLHAVGEGPEEEPEKREAVTELRPSMLEKLEGIGEGPQEVAERKQARITDGGATAAALSQLSGEGPQEVPERRAARETDMGATAAKIQALNVGEGPKEYPERRAARETDMGATAAKIHALNVGEGPKETPERRAARETDFGATAAKIQALNVGEGPAEQPERKQARITDFGATSEALTHLVGTGPEELQPAYTQPKTHVLTIQPTLHDNQLKPSPRQPELENTHVQFTDDGGNKNATAPGALMFSPNTKPSFHVPPDEVALPNVGLDDYWGQEPSSLGSAGAGRPETAPANIDQHAFTLPRVQQQEAPKRSLFGRTSPGGMSSTAGSAKTTQTAQVGASLDSLRVAAIPKEEKERQRLIKKQRENARIRTVTNPFGVARPGVRGASFGPRHNYVDDDVGKASGKRSGGKGKEKWFYDRHGRRHRIGKKKVWGEREEAGEDGGG</sequence>
<evidence type="ECO:0000313" key="3">
    <source>
        <dbReference type="Proteomes" id="UP001165060"/>
    </source>
</evidence>
<feature type="compositionally biased region" description="Basic and acidic residues" evidence="1">
    <location>
        <begin position="141"/>
        <end position="151"/>
    </location>
</feature>
<protein>
    <submittedName>
        <fullName evidence="2">Uncharacterized protein</fullName>
    </submittedName>
</protein>
<name>A0ABQ6MEB6_9STRA</name>
<keyword evidence="3" id="KW-1185">Reference proteome</keyword>
<feature type="region of interest" description="Disordered" evidence="1">
    <location>
        <begin position="193"/>
        <end position="372"/>
    </location>
</feature>
<feature type="region of interest" description="Disordered" evidence="1">
    <location>
        <begin position="602"/>
        <end position="714"/>
    </location>
</feature>
<feature type="compositionally biased region" description="Basic and acidic residues" evidence="1">
    <location>
        <begin position="116"/>
        <end position="129"/>
    </location>
</feature>
<organism evidence="2 3">
    <name type="scientific">Tetraparma gracilis</name>
    <dbReference type="NCBI Taxonomy" id="2962635"/>
    <lineage>
        <taxon>Eukaryota</taxon>
        <taxon>Sar</taxon>
        <taxon>Stramenopiles</taxon>
        <taxon>Ochrophyta</taxon>
        <taxon>Bolidophyceae</taxon>
        <taxon>Parmales</taxon>
        <taxon>Triparmaceae</taxon>
        <taxon>Tetraparma</taxon>
    </lineage>
</organism>
<feature type="compositionally biased region" description="Basic and acidic residues" evidence="1">
    <location>
        <begin position="787"/>
        <end position="796"/>
    </location>
</feature>
<evidence type="ECO:0000256" key="1">
    <source>
        <dbReference type="SAM" id="MobiDB-lite"/>
    </source>
</evidence>
<feature type="compositionally biased region" description="Basic and acidic residues" evidence="1">
    <location>
        <begin position="261"/>
        <end position="271"/>
    </location>
</feature>
<evidence type="ECO:0000313" key="2">
    <source>
        <dbReference type="EMBL" id="GMI24752.1"/>
    </source>
</evidence>
<feature type="compositionally biased region" description="Basic and acidic residues" evidence="1">
    <location>
        <begin position="503"/>
        <end position="514"/>
    </location>
</feature>
<feature type="non-terminal residue" evidence="2">
    <location>
        <position position="1"/>
    </location>
</feature>
<feature type="non-terminal residue" evidence="2">
    <location>
        <position position="821"/>
    </location>
</feature>
<feature type="region of interest" description="Disordered" evidence="1">
    <location>
        <begin position="429"/>
        <end position="514"/>
    </location>
</feature>
<proteinExistence type="predicted"/>
<gene>
    <name evidence="2" type="ORF">TeGR_g888</name>
</gene>
<feature type="region of interest" description="Disordered" evidence="1">
    <location>
        <begin position="748"/>
        <end position="797"/>
    </location>
</feature>
<feature type="compositionally biased region" description="Basic and acidic residues" evidence="1">
    <location>
        <begin position="447"/>
        <end position="457"/>
    </location>
</feature>
<feature type="compositionally biased region" description="Basic and acidic residues" evidence="1">
    <location>
        <begin position="291"/>
        <end position="301"/>
    </location>
</feature>
<dbReference type="Proteomes" id="UP001165060">
    <property type="component" value="Unassembled WGS sequence"/>
</dbReference>
<reference evidence="2 3" key="1">
    <citation type="journal article" date="2023" name="Commun. Biol.">
        <title>Genome analysis of Parmales, the sister group of diatoms, reveals the evolutionary specialization of diatoms from phago-mixotrophs to photoautotrophs.</title>
        <authorList>
            <person name="Ban H."/>
            <person name="Sato S."/>
            <person name="Yoshikawa S."/>
            <person name="Yamada K."/>
            <person name="Nakamura Y."/>
            <person name="Ichinomiya M."/>
            <person name="Sato N."/>
            <person name="Blanc-Mathieu R."/>
            <person name="Endo H."/>
            <person name="Kuwata A."/>
            <person name="Ogata H."/>
        </authorList>
    </citation>
    <scope>NUCLEOTIDE SEQUENCE [LARGE SCALE GENOMIC DNA]</scope>
</reference>
<feature type="compositionally biased region" description="Basic and acidic residues" evidence="1">
    <location>
        <begin position="473"/>
        <end position="487"/>
    </location>
</feature>